<feature type="chain" id="PRO_5010409407" evidence="1">
    <location>
        <begin position="22"/>
        <end position="167"/>
    </location>
</feature>
<dbReference type="EMBL" id="FOJO01000007">
    <property type="protein sequence ID" value="SFA49988.1"/>
    <property type="molecule type" value="Genomic_DNA"/>
</dbReference>
<dbReference type="AlphaFoldDB" id="A0A099F2X3"/>
<dbReference type="EMBL" id="JRKN01000010">
    <property type="protein sequence ID" value="KGJ04623.1"/>
    <property type="molecule type" value="Genomic_DNA"/>
</dbReference>
<evidence type="ECO:0000313" key="4">
    <source>
        <dbReference type="Proteomes" id="UP000029846"/>
    </source>
</evidence>
<gene>
    <name evidence="2" type="ORF">IT41_09705</name>
    <name evidence="3" type="ORF">SAMN04487972_10754</name>
</gene>
<dbReference type="Proteomes" id="UP000182312">
    <property type="component" value="Unassembled WGS sequence"/>
</dbReference>
<organism evidence="2 4">
    <name type="scientific">Paracoccus halophilus</name>
    <dbReference type="NCBI Taxonomy" id="376733"/>
    <lineage>
        <taxon>Bacteria</taxon>
        <taxon>Pseudomonadati</taxon>
        <taxon>Pseudomonadota</taxon>
        <taxon>Alphaproteobacteria</taxon>
        <taxon>Rhodobacterales</taxon>
        <taxon>Paracoccaceae</taxon>
        <taxon>Paracoccus</taxon>
    </lineage>
</organism>
<keyword evidence="1" id="KW-0732">Signal</keyword>
<evidence type="ECO:0000313" key="2">
    <source>
        <dbReference type="EMBL" id="KGJ04623.1"/>
    </source>
</evidence>
<keyword evidence="4" id="KW-1185">Reference proteome</keyword>
<feature type="signal peptide" evidence="1">
    <location>
        <begin position="1"/>
        <end position="21"/>
    </location>
</feature>
<evidence type="ECO:0000313" key="3">
    <source>
        <dbReference type="EMBL" id="SFA49988.1"/>
    </source>
</evidence>
<reference evidence="2 4" key="1">
    <citation type="submission" date="2014-09" db="EMBL/GenBank/DDBJ databases">
        <authorList>
            <person name="McGinnis J.M."/>
            <person name="Wolfgang W.J."/>
        </authorList>
    </citation>
    <scope>NUCLEOTIDE SEQUENCE [LARGE SCALE GENOMIC DNA]</scope>
    <source>
        <strain evidence="2 4">JCM 14014</strain>
    </source>
</reference>
<sequence length="167" mass="18166">MKRSILTSGLFLALAATPAISEIDCARETESGMEGLYAERFGYEGSGFMAEAYVNPSFNSRDWGSSDRKIAPTSVPELKGFDGFRVVDCRSGRFLAFGNTYANDARLLLEAEALRAKVAARGPLTLDDVRAAGEAAYRGTDVKIIALRETERTCSCISFNNNLSQDD</sequence>
<evidence type="ECO:0000313" key="5">
    <source>
        <dbReference type="Proteomes" id="UP000182312"/>
    </source>
</evidence>
<reference evidence="3 5" key="3">
    <citation type="submission" date="2016-10" db="EMBL/GenBank/DDBJ databases">
        <authorList>
            <person name="de Groot N.N."/>
        </authorList>
    </citation>
    <scope>NUCLEOTIDE SEQUENCE [LARGE SCALE GENOMIC DNA]</scope>
    <source>
        <strain evidence="3 5">CGMCC 1.6117</strain>
    </source>
</reference>
<proteinExistence type="predicted"/>
<protein>
    <submittedName>
        <fullName evidence="2">Uncharacterized protein</fullName>
    </submittedName>
</protein>
<dbReference type="OrthoDB" id="7852440at2"/>
<reference evidence="2 4" key="2">
    <citation type="submission" date="2014-10" db="EMBL/GenBank/DDBJ databases">
        <title>Paracoccus sanguinis sp. nov., isolated from clinical specimens of New York State patients.</title>
        <authorList>
            <person name="Mingle L.A."/>
            <person name="Cole J.A."/>
            <person name="Lapierre P."/>
            <person name="Musser K.A."/>
        </authorList>
    </citation>
    <scope>NUCLEOTIDE SEQUENCE [LARGE SCALE GENOMIC DNA]</scope>
    <source>
        <strain evidence="2 4">JCM 14014</strain>
    </source>
</reference>
<name>A0A099F2X3_9RHOB</name>
<evidence type="ECO:0000256" key="1">
    <source>
        <dbReference type="SAM" id="SignalP"/>
    </source>
</evidence>
<accession>A0A099F2X3</accession>
<dbReference type="Proteomes" id="UP000029846">
    <property type="component" value="Unassembled WGS sequence"/>
</dbReference>
<dbReference type="RefSeq" id="WP_036740636.1">
    <property type="nucleotide sequence ID" value="NZ_FOJO01000007.1"/>
</dbReference>
<dbReference type="STRING" id="376733.SAMN04487972_10754"/>